<dbReference type="AlphaFoldDB" id="A0A3B0W3X9"/>
<dbReference type="Pfam" id="PF03872">
    <property type="entry name" value="RseA_N"/>
    <property type="match status" value="1"/>
</dbReference>
<dbReference type="InterPro" id="IPR036147">
    <property type="entry name" value="Anti-sigma_E_RseA_N_sf"/>
</dbReference>
<reference evidence="3" key="1">
    <citation type="submission" date="2018-06" db="EMBL/GenBank/DDBJ databases">
        <authorList>
            <person name="Zhirakovskaya E."/>
        </authorList>
    </citation>
    <scope>NUCLEOTIDE SEQUENCE</scope>
</reference>
<feature type="transmembrane region" description="Helical" evidence="1">
    <location>
        <begin position="98"/>
        <end position="119"/>
    </location>
</feature>
<name>A0A3B0W3X9_9ZZZZ</name>
<evidence type="ECO:0000256" key="1">
    <source>
        <dbReference type="SAM" id="Phobius"/>
    </source>
</evidence>
<sequence length="205" mass="22177">MSKRKEKISAFLDNDLHRDELMSFSLSAEPDDAEVAQRYQMVGDALRGEMNEASFVDVSHAVREALADENIADEMPHPSLATVSSDAPKPTGFDWSSLFRPVAGMAVAVFVAVVLVTTLSEQGDGGIADIADNTAQQSKNQAAIQVATDNKSVAPVSVGNNSMDMDSYFSQHLEFATQDALQGRLPYVRAVSFEPTKTEFESIGK</sequence>
<dbReference type="SUPFAM" id="SSF89069">
    <property type="entry name" value="N-terminal, cytoplasmic domain of anti-sigmaE factor RseA"/>
    <property type="match status" value="1"/>
</dbReference>
<keyword evidence="1" id="KW-0472">Membrane</keyword>
<dbReference type="EMBL" id="UOFE01000005">
    <property type="protein sequence ID" value="VAW50575.1"/>
    <property type="molecule type" value="Genomic_DNA"/>
</dbReference>
<evidence type="ECO:0000313" key="3">
    <source>
        <dbReference type="EMBL" id="VAW50575.1"/>
    </source>
</evidence>
<accession>A0A3B0W3X9</accession>
<protein>
    <recommendedName>
        <fullName evidence="2">Anti sigma-E protein RseA N-terminal domain-containing protein</fullName>
    </recommendedName>
</protein>
<organism evidence="3">
    <name type="scientific">hydrothermal vent metagenome</name>
    <dbReference type="NCBI Taxonomy" id="652676"/>
    <lineage>
        <taxon>unclassified sequences</taxon>
        <taxon>metagenomes</taxon>
        <taxon>ecological metagenomes</taxon>
    </lineage>
</organism>
<keyword evidence="1" id="KW-0812">Transmembrane</keyword>
<dbReference type="InterPro" id="IPR005572">
    <property type="entry name" value="Anti-sigma_E_RseA_N"/>
</dbReference>
<proteinExistence type="predicted"/>
<feature type="domain" description="Anti sigma-E protein RseA N-terminal" evidence="2">
    <location>
        <begin position="5"/>
        <end position="77"/>
    </location>
</feature>
<dbReference type="GO" id="GO:0016989">
    <property type="term" value="F:sigma factor antagonist activity"/>
    <property type="evidence" value="ECO:0007669"/>
    <property type="project" value="InterPro"/>
</dbReference>
<evidence type="ECO:0000259" key="2">
    <source>
        <dbReference type="Pfam" id="PF03872"/>
    </source>
</evidence>
<keyword evidence="1" id="KW-1133">Transmembrane helix</keyword>
<dbReference type="CDD" id="cd16328">
    <property type="entry name" value="RseA_N"/>
    <property type="match status" value="1"/>
</dbReference>
<dbReference type="PANTHER" id="PTHR38104">
    <property type="match status" value="1"/>
</dbReference>
<dbReference type="PANTHER" id="PTHR38104:SF1">
    <property type="entry name" value="ANTI-SIGMA-E FACTOR RSEA"/>
    <property type="match status" value="1"/>
</dbReference>
<dbReference type="InterPro" id="IPR052383">
    <property type="entry name" value="Anti-sigma-E_RseA-like"/>
</dbReference>
<gene>
    <name evidence="3" type="ORF">MNBD_GAMMA05-191</name>
</gene>
<dbReference type="Gene3D" id="1.10.10.880">
    <property type="entry name" value="Anti sigma-E protein RseA, N-terminal domain"/>
    <property type="match status" value="1"/>
</dbReference>